<feature type="signal peptide" evidence="2">
    <location>
        <begin position="1"/>
        <end position="27"/>
    </location>
</feature>
<dbReference type="Pfam" id="PF07642">
    <property type="entry name" value="BBP2"/>
    <property type="match status" value="1"/>
</dbReference>
<evidence type="ECO:0000256" key="1">
    <source>
        <dbReference type="SAM" id="MobiDB-lite"/>
    </source>
</evidence>
<gene>
    <name evidence="3" type="ORF">BSF38_01596</name>
</gene>
<evidence type="ECO:0008006" key="5">
    <source>
        <dbReference type="Google" id="ProtNLM"/>
    </source>
</evidence>
<dbReference type="EMBL" id="CP019082">
    <property type="protein sequence ID" value="APW60132.1"/>
    <property type="molecule type" value="Genomic_DNA"/>
</dbReference>
<dbReference type="AlphaFoldDB" id="A0A1U7CMH2"/>
<evidence type="ECO:0000313" key="4">
    <source>
        <dbReference type="Proteomes" id="UP000186309"/>
    </source>
</evidence>
<keyword evidence="4" id="KW-1185">Reference proteome</keyword>
<sequence>MTNRSWPTIRHWTCCIAVCFLASQALANGQEADNEKNSSRVGSRLRRFFGGAEAKPSRGGVAVRPDAPWGASYLRGQSPEPAAPAPAPSRLRTSSPSALTNDSAVQRVQNAVTAGEAPQGAAEAPPLPSPTGEVPVNPVDLNVPASDREIGGGESTTAEAATEAADADKEGQVKHLQDLLGYEESPVKIYGWIQNSYTGNTNGKPKDGENFGVNPNHRANSWQGNQYYIVVENPLEQNDEINFGFRVDSLFGNDWQFNYMQGFANNAFKLNSFSGYDMAQLYGEVHLPFLTEGGIDVKGGRWYTIAGYEQVPAIARPLLSVPYMFNYGQPFTHLGVLTTWHVTDKINLYNGAINGWDRWVDERFAWGYIGGFSWTSKDEKTTLATTVVWGPNQFPNQLPNGQQIYPTGYVNVPSIAGLPNPGYFRNDRTLFTTVGTHKWNDKLTQVMETDQGWERSIPGLGSGGENGQPRSATWFSYGNWFLYQFHPKITGVWRSEVFWDPQGARTQKMINNQFVGDTYYEQTVGAIYKPNPNIWIRPEARYDWSQYHAAYNDNTRNSQFTLAVDVIFLW</sequence>
<accession>A0A1U7CMH2</accession>
<dbReference type="STRING" id="1387353.BSF38_01596"/>
<dbReference type="InterPro" id="IPR011486">
    <property type="entry name" value="BBP2"/>
</dbReference>
<feature type="chain" id="PRO_5013228053" description="Porin" evidence="2">
    <location>
        <begin position="28"/>
        <end position="570"/>
    </location>
</feature>
<protein>
    <recommendedName>
        <fullName evidence="5">Porin</fullName>
    </recommendedName>
</protein>
<reference evidence="4" key="1">
    <citation type="submission" date="2016-12" db="EMBL/GenBank/DDBJ databases">
        <title>Comparative genomics of four Isosphaeraceae planctomycetes: a common pool of plasmids and glycoside hydrolase genes.</title>
        <authorList>
            <person name="Ivanova A."/>
        </authorList>
    </citation>
    <scope>NUCLEOTIDE SEQUENCE [LARGE SCALE GENOMIC DNA]</scope>
    <source>
        <strain evidence="4">PX4</strain>
    </source>
</reference>
<dbReference type="KEGG" id="pbor:BSF38_01596"/>
<evidence type="ECO:0000256" key="2">
    <source>
        <dbReference type="SAM" id="SignalP"/>
    </source>
</evidence>
<proteinExistence type="predicted"/>
<feature type="compositionally biased region" description="Low complexity" evidence="1">
    <location>
        <begin position="88"/>
        <end position="98"/>
    </location>
</feature>
<dbReference type="Proteomes" id="UP000186309">
    <property type="component" value="Chromosome"/>
</dbReference>
<name>A0A1U7CMH2_9BACT</name>
<feature type="compositionally biased region" description="Low complexity" evidence="1">
    <location>
        <begin position="114"/>
        <end position="124"/>
    </location>
</feature>
<dbReference type="OrthoDB" id="9775763at2"/>
<evidence type="ECO:0000313" key="3">
    <source>
        <dbReference type="EMBL" id="APW60132.1"/>
    </source>
</evidence>
<keyword evidence="2" id="KW-0732">Signal</keyword>
<feature type="region of interest" description="Disordered" evidence="1">
    <location>
        <begin position="71"/>
        <end position="98"/>
    </location>
</feature>
<organism evidence="3 4">
    <name type="scientific">Paludisphaera borealis</name>
    <dbReference type="NCBI Taxonomy" id="1387353"/>
    <lineage>
        <taxon>Bacteria</taxon>
        <taxon>Pseudomonadati</taxon>
        <taxon>Planctomycetota</taxon>
        <taxon>Planctomycetia</taxon>
        <taxon>Isosphaerales</taxon>
        <taxon>Isosphaeraceae</taxon>
        <taxon>Paludisphaera</taxon>
    </lineage>
</organism>
<feature type="region of interest" description="Disordered" evidence="1">
    <location>
        <begin position="113"/>
        <end position="170"/>
    </location>
</feature>